<evidence type="ECO:0000313" key="1">
    <source>
        <dbReference type="EMBL" id="VVA32319.1"/>
    </source>
</evidence>
<dbReference type="InParanoid" id="A0A5E4FXW5"/>
<name>A0A5E4FXW5_PRUDU</name>
<dbReference type="EMBL" id="CABIKO010000244">
    <property type="protein sequence ID" value="VVA32319.1"/>
    <property type="molecule type" value="Genomic_DNA"/>
</dbReference>
<reference evidence="2" key="1">
    <citation type="journal article" date="2020" name="Plant J.">
        <title>Transposons played a major role in the diversification between the closely related almond and peach genomes: results from the almond genome sequence.</title>
        <authorList>
            <person name="Alioto T."/>
            <person name="Alexiou K.G."/>
            <person name="Bardil A."/>
            <person name="Barteri F."/>
            <person name="Castanera R."/>
            <person name="Cruz F."/>
            <person name="Dhingra A."/>
            <person name="Duval H."/>
            <person name="Fernandez I Marti A."/>
            <person name="Frias L."/>
            <person name="Galan B."/>
            <person name="Garcia J.L."/>
            <person name="Howad W."/>
            <person name="Gomez-Garrido J."/>
            <person name="Gut M."/>
            <person name="Julca I."/>
            <person name="Morata J."/>
            <person name="Puigdomenech P."/>
            <person name="Ribeca P."/>
            <person name="Rubio Cabetas M.J."/>
            <person name="Vlasova A."/>
            <person name="Wirthensohn M."/>
            <person name="Garcia-Mas J."/>
            <person name="Gabaldon T."/>
            <person name="Casacuberta J.M."/>
            <person name="Arus P."/>
        </authorList>
    </citation>
    <scope>NUCLEOTIDE SEQUENCE [LARGE SCALE GENOMIC DNA]</scope>
    <source>
        <strain evidence="2">cv. Texas</strain>
    </source>
</reference>
<protein>
    <recommendedName>
        <fullName evidence="3">Transposase</fullName>
    </recommendedName>
</protein>
<dbReference type="AlphaFoldDB" id="A0A5E4FXW5"/>
<feature type="non-terminal residue" evidence="1">
    <location>
        <position position="1"/>
    </location>
</feature>
<organism evidence="1 2">
    <name type="scientific">Prunus dulcis</name>
    <name type="common">Almond</name>
    <name type="synonym">Amygdalus dulcis</name>
    <dbReference type="NCBI Taxonomy" id="3755"/>
    <lineage>
        <taxon>Eukaryota</taxon>
        <taxon>Viridiplantae</taxon>
        <taxon>Streptophyta</taxon>
        <taxon>Embryophyta</taxon>
        <taxon>Tracheophyta</taxon>
        <taxon>Spermatophyta</taxon>
        <taxon>Magnoliopsida</taxon>
        <taxon>eudicotyledons</taxon>
        <taxon>Gunneridae</taxon>
        <taxon>Pentapetalae</taxon>
        <taxon>rosids</taxon>
        <taxon>fabids</taxon>
        <taxon>Rosales</taxon>
        <taxon>Rosaceae</taxon>
        <taxon>Amygdaloideae</taxon>
        <taxon>Amygdaleae</taxon>
        <taxon>Prunus</taxon>
    </lineage>
</organism>
<proteinExistence type="predicted"/>
<evidence type="ECO:0000313" key="2">
    <source>
        <dbReference type="Proteomes" id="UP000327085"/>
    </source>
</evidence>
<evidence type="ECO:0008006" key="3">
    <source>
        <dbReference type="Google" id="ProtNLM"/>
    </source>
</evidence>
<sequence length="53" mass="6146">EILHRKIYVRNRYGKGKYNGVLVSFLVRARKKVQGSYSQLLACRRNPDDQGHG</sequence>
<accession>A0A5E4FXW5</accession>
<dbReference type="Gramene" id="VVA32319">
    <property type="protein sequence ID" value="VVA32319"/>
    <property type="gene ID" value="Prudul26B027499"/>
</dbReference>
<gene>
    <name evidence="1" type="ORF">ALMOND_2B027499</name>
</gene>
<dbReference type="Proteomes" id="UP000327085">
    <property type="component" value="Chromosome 5"/>
</dbReference>